<protein>
    <recommendedName>
        <fullName evidence="4">Secreted protein</fullName>
    </recommendedName>
</protein>
<name>A0A1Y5FBD4_9BACT</name>
<evidence type="ECO:0008006" key="4">
    <source>
        <dbReference type="Google" id="ProtNLM"/>
    </source>
</evidence>
<feature type="signal peptide" evidence="1">
    <location>
        <begin position="1"/>
        <end position="19"/>
    </location>
</feature>
<dbReference type="AlphaFoldDB" id="A0A1Y5FBD4"/>
<feature type="chain" id="PRO_5012870511" description="Secreted protein" evidence="1">
    <location>
        <begin position="20"/>
        <end position="174"/>
    </location>
</feature>
<evidence type="ECO:0000313" key="3">
    <source>
        <dbReference type="Proteomes" id="UP000196531"/>
    </source>
</evidence>
<proteinExistence type="predicted"/>
<evidence type="ECO:0000256" key="1">
    <source>
        <dbReference type="SAM" id="SignalP"/>
    </source>
</evidence>
<reference evidence="3" key="1">
    <citation type="journal article" date="2017" name="Proc. Natl. Acad. Sci. U.S.A.">
        <title>Simulation of Deepwater Horizon oil plume reveals substrate specialization within a complex community of hydrocarbon-degraders.</title>
        <authorList>
            <person name="Hu P."/>
            <person name="Dubinsky E.A."/>
            <person name="Probst A.J."/>
            <person name="Wang J."/>
            <person name="Sieber C.M.K."/>
            <person name="Tom L.M."/>
            <person name="Gardinali P."/>
            <person name="Banfield J.F."/>
            <person name="Atlas R.M."/>
            <person name="Andersen G.L."/>
        </authorList>
    </citation>
    <scope>NUCLEOTIDE SEQUENCE [LARGE SCALE GENOMIC DNA]</scope>
</reference>
<sequence>MKKLLLIASALLFVFNTNAYTTKIRIKTSKIEDACSSRNLNDFSGLQITYLQKLNIGLSNAELKNVKVTHCSVLEEAKVLRDRRVRRGKIYPRKIKKGQIELELTFLQGVEEYCQNSEEHYFVTFGGVTVISNDQNLRNLKALGMTFLRHYHPGLGYGQVDVTIPSCAIEAVTK</sequence>
<gene>
    <name evidence="2" type="ORF">A9Q84_00450</name>
</gene>
<accession>A0A1Y5FBD4</accession>
<keyword evidence="1" id="KW-0732">Signal</keyword>
<organism evidence="2 3">
    <name type="scientific">Halobacteriovorax marinus</name>
    <dbReference type="NCBI Taxonomy" id="97084"/>
    <lineage>
        <taxon>Bacteria</taxon>
        <taxon>Pseudomonadati</taxon>
        <taxon>Bdellovibrionota</taxon>
        <taxon>Bacteriovoracia</taxon>
        <taxon>Bacteriovoracales</taxon>
        <taxon>Halobacteriovoraceae</taxon>
        <taxon>Halobacteriovorax</taxon>
    </lineage>
</organism>
<comment type="caution">
    <text evidence="2">The sequence shown here is derived from an EMBL/GenBank/DDBJ whole genome shotgun (WGS) entry which is preliminary data.</text>
</comment>
<dbReference type="EMBL" id="MAAO01000002">
    <property type="protein sequence ID" value="OUR99522.1"/>
    <property type="molecule type" value="Genomic_DNA"/>
</dbReference>
<evidence type="ECO:0000313" key="2">
    <source>
        <dbReference type="EMBL" id="OUR99522.1"/>
    </source>
</evidence>
<dbReference type="Proteomes" id="UP000196531">
    <property type="component" value="Unassembled WGS sequence"/>
</dbReference>